<comment type="caution">
    <text evidence="2">The sequence shown here is derived from an EMBL/GenBank/DDBJ whole genome shotgun (WGS) entry which is preliminary data.</text>
</comment>
<name>A0AAD8WBS5_LOLMU</name>
<organism evidence="2 3">
    <name type="scientific">Lolium multiflorum</name>
    <name type="common">Italian ryegrass</name>
    <name type="synonym">Lolium perenne subsp. multiflorum</name>
    <dbReference type="NCBI Taxonomy" id="4521"/>
    <lineage>
        <taxon>Eukaryota</taxon>
        <taxon>Viridiplantae</taxon>
        <taxon>Streptophyta</taxon>
        <taxon>Embryophyta</taxon>
        <taxon>Tracheophyta</taxon>
        <taxon>Spermatophyta</taxon>
        <taxon>Magnoliopsida</taxon>
        <taxon>Liliopsida</taxon>
        <taxon>Poales</taxon>
        <taxon>Poaceae</taxon>
        <taxon>BOP clade</taxon>
        <taxon>Pooideae</taxon>
        <taxon>Poodae</taxon>
        <taxon>Poeae</taxon>
        <taxon>Poeae Chloroplast Group 2 (Poeae type)</taxon>
        <taxon>Loliodinae</taxon>
        <taxon>Loliinae</taxon>
        <taxon>Lolium</taxon>
    </lineage>
</organism>
<protein>
    <submittedName>
        <fullName evidence="2">Uncharacterized protein</fullName>
    </submittedName>
</protein>
<evidence type="ECO:0000313" key="3">
    <source>
        <dbReference type="Proteomes" id="UP001231189"/>
    </source>
</evidence>
<dbReference type="Proteomes" id="UP001231189">
    <property type="component" value="Unassembled WGS sequence"/>
</dbReference>
<reference evidence="2" key="1">
    <citation type="submission" date="2023-07" db="EMBL/GenBank/DDBJ databases">
        <title>A chromosome-level genome assembly of Lolium multiflorum.</title>
        <authorList>
            <person name="Chen Y."/>
            <person name="Copetti D."/>
            <person name="Kolliker R."/>
            <person name="Studer B."/>
        </authorList>
    </citation>
    <scope>NUCLEOTIDE SEQUENCE</scope>
    <source>
        <strain evidence="2">02402/16</strain>
        <tissue evidence="2">Leaf</tissue>
    </source>
</reference>
<evidence type="ECO:0000313" key="2">
    <source>
        <dbReference type="EMBL" id="KAK1649760.1"/>
    </source>
</evidence>
<proteinExistence type="predicted"/>
<accession>A0AAD8WBS5</accession>
<dbReference type="AlphaFoldDB" id="A0AAD8WBS5"/>
<feature type="region of interest" description="Disordered" evidence="1">
    <location>
        <begin position="1"/>
        <end position="58"/>
    </location>
</feature>
<gene>
    <name evidence="2" type="ORF">QYE76_067565</name>
</gene>
<evidence type="ECO:0000256" key="1">
    <source>
        <dbReference type="SAM" id="MobiDB-lite"/>
    </source>
</evidence>
<dbReference type="EMBL" id="JAUUTY010000004">
    <property type="protein sequence ID" value="KAK1649760.1"/>
    <property type="molecule type" value="Genomic_DNA"/>
</dbReference>
<sequence length="177" mass="18918">MRAKLGARTARAAVQGGKRPRTPNGSNLAEARAVSLGRRHSFRNTAPPRSPYAVSADLGDPSSPAPAMLIRLMAFTWVMKYRPAGPMRAKLGARTARAAVQGGKRPRTPNGSNLAEARAVSLGRCHSFRNTVPPRSPYAVSADLGDPSSPAPAMLIRLMVMLGRIGKERVPRKGVIF</sequence>
<keyword evidence="3" id="KW-1185">Reference proteome</keyword>